<dbReference type="EMBL" id="JBICZW010000022">
    <property type="protein sequence ID" value="MFG3192749.1"/>
    <property type="molecule type" value="Genomic_DNA"/>
</dbReference>
<protein>
    <recommendedName>
        <fullName evidence="4">DUF11 domain-containing protein</fullName>
    </recommendedName>
</protein>
<comment type="caution">
    <text evidence="2">The sequence shown here is derived from an EMBL/GenBank/DDBJ whole genome shotgun (WGS) entry which is preliminary data.</text>
</comment>
<gene>
    <name evidence="2" type="ORF">ACGFYS_27855</name>
</gene>
<keyword evidence="3" id="KW-1185">Reference proteome</keyword>
<evidence type="ECO:0000313" key="2">
    <source>
        <dbReference type="EMBL" id="MFG3192749.1"/>
    </source>
</evidence>
<evidence type="ECO:0008006" key="4">
    <source>
        <dbReference type="Google" id="ProtNLM"/>
    </source>
</evidence>
<accession>A0ABW7BZ07</accession>
<feature type="chain" id="PRO_5045891491" description="DUF11 domain-containing protein" evidence="1">
    <location>
        <begin position="27"/>
        <end position="194"/>
    </location>
</feature>
<dbReference type="RefSeq" id="WP_392884350.1">
    <property type="nucleotide sequence ID" value="NZ_JBICZW010000022.1"/>
</dbReference>
<proteinExistence type="predicted"/>
<organism evidence="2 3">
    <name type="scientific">Streptomyces omiyaensis</name>
    <dbReference type="NCBI Taxonomy" id="68247"/>
    <lineage>
        <taxon>Bacteria</taxon>
        <taxon>Bacillati</taxon>
        <taxon>Actinomycetota</taxon>
        <taxon>Actinomycetes</taxon>
        <taxon>Kitasatosporales</taxon>
        <taxon>Streptomycetaceae</taxon>
        <taxon>Streptomyces</taxon>
    </lineage>
</organism>
<evidence type="ECO:0000313" key="3">
    <source>
        <dbReference type="Proteomes" id="UP001604282"/>
    </source>
</evidence>
<reference evidence="2 3" key="1">
    <citation type="submission" date="2024-10" db="EMBL/GenBank/DDBJ databases">
        <title>The Natural Products Discovery Center: Release of the First 8490 Sequenced Strains for Exploring Actinobacteria Biosynthetic Diversity.</title>
        <authorList>
            <person name="Kalkreuter E."/>
            <person name="Kautsar S.A."/>
            <person name="Yang D."/>
            <person name="Bader C.D."/>
            <person name="Teijaro C.N."/>
            <person name="Fluegel L."/>
            <person name="Davis C.M."/>
            <person name="Simpson J.R."/>
            <person name="Lauterbach L."/>
            <person name="Steele A.D."/>
            <person name="Gui C."/>
            <person name="Meng S."/>
            <person name="Li G."/>
            <person name="Viehrig K."/>
            <person name="Ye F."/>
            <person name="Su P."/>
            <person name="Kiefer A.F."/>
            <person name="Nichols A."/>
            <person name="Cepeda A.J."/>
            <person name="Yan W."/>
            <person name="Fan B."/>
            <person name="Jiang Y."/>
            <person name="Adhikari A."/>
            <person name="Zheng C.-J."/>
            <person name="Schuster L."/>
            <person name="Cowan T.M."/>
            <person name="Smanski M.J."/>
            <person name="Chevrette M.G."/>
            <person name="De Carvalho L.P.S."/>
            <person name="Shen B."/>
        </authorList>
    </citation>
    <scope>NUCLEOTIDE SEQUENCE [LARGE SCALE GENOMIC DNA]</scope>
    <source>
        <strain evidence="2 3">NPDC048229</strain>
    </source>
</reference>
<evidence type="ECO:0000256" key="1">
    <source>
        <dbReference type="SAM" id="SignalP"/>
    </source>
</evidence>
<name>A0ABW7BZ07_9ACTN</name>
<dbReference type="Proteomes" id="UP001604282">
    <property type="component" value="Unassembled WGS sequence"/>
</dbReference>
<keyword evidence="1" id="KW-0732">Signal</keyword>
<feature type="signal peptide" evidence="1">
    <location>
        <begin position="1"/>
        <end position="26"/>
    </location>
</feature>
<sequence>MRAISQGVLGAALAALVAMGVGVAAAAGTAAGTAAGAAAGAVGEVPGEAVGEAVGEETGEAAGEVAGVEVDLAHHGHVSLWDGRIGLWLVTENHGPSDVADATVRLAFSVPMAGGQELPPGCLWSSARVVSCRTGALPDGGEAGELALRLRTAGRPQELTVEVSTAWRAGGVDRNSVNDRHRVLVLATGDPYVF</sequence>